<keyword evidence="3 9" id="KW-0732">Signal</keyword>
<name>A0A2U9CLV6_SCOMX</name>
<dbReference type="AlphaFoldDB" id="A0A2U9CLV6"/>
<evidence type="ECO:0000256" key="1">
    <source>
        <dbReference type="ARBA" id="ARBA00004479"/>
    </source>
</evidence>
<keyword evidence="12" id="KW-1185">Reference proteome</keyword>
<dbReference type="OrthoDB" id="8939865at2759"/>
<reference evidence="11 12" key="1">
    <citation type="submission" date="2017-12" db="EMBL/GenBank/DDBJ databases">
        <title>Integrating genomic resources of turbot (Scophthalmus maximus) in depth evaluation of genetic and physical mapping variation across individuals.</title>
        <authorList>
            <person name="Martinez P."/>
        </authorList>
    </citation>
    <scope>NUCLEOTIDE SEQUENCE [LARGE SCALE GENOMIC DNA]</scope>
</reference>
<dbReference type="PROSITE" id="PS50853">
    <property type="entry name" value="FN3"/>
    <property type="match status" value="1"/>
</dbReference>
<evidence type="ECO:0000256" key="4">
    <source>
        <dbReference type="ARBA" id="ARBA00022989"/>
    </source>
</evidence>
<dbReference type="InterPro" id="IPR036116">
    <property type="entry name" value="FN3_sf"/>
</dbReference>
<dbReference type="OMA" id="CNEYCTL"/>
<proteinExistence type="predicted"/>
<feature type="chain" id="PRO_5015916965" evidence="9">
    <location>
        <begin position="27"/>
        <end position="470"/>
    </location>
</feature>
<evidence type="ECO:0000256" key="8">
    <source>
        <dbReference type="SAM" id="Phobius"/>
    </source>
</evidence>
<keyword evidence="7" id="KW-0325">Glycoprotein</keyword>
<dbReference type="PANTHER" id="PTHR23037">
    <property type="entry name" value="CYTOKINE RECEPTOR"/>
    <property type="match status" value="1"/>
</dbReference>
<dbReference type="Gene3D" id="2.60.40.10">
    <property type="entry name" value="Immunoglobulins"/>
    <property type="match status" value="2"/>
</dbReference>
<dbReference type="PANTHER" id="PTHR23037:SF7">
    <property type="entry name" value="INTERLEUKIN-21 RECEPTOR"/>
    <property type="match status" value="1"/>
</dbReference>
<dbReference type="InterPro" id="IPR013783">
    <property type="entry name" value="Ig-like_fold"/>
</dbReference>
<evidence type="ECO:0000256" key="7">
    <source>
        <dbReference type="ARBA" id="ARBA00023180"/>
    </source>
</evidence>
<dbReference type="EMBL" id="CP026260">
    <property type="protein sequence ID" value="AWP17527.1"/>
    <property type="molecule type" value="Genomic_DNA"/>
</dbReference>
<gene>
    <name evidence="11" type="ORF">SMAX5B_020168</name>
</gene>
<dbReference type="InterPro" id="IPR003961">
    <property type="entry name" value="FN3_dom"/>
</dbReference>
<feature type="domain" description="Fibronectin type-III" evidence="10">
    <location>
        <begin position="146"/>
        <end position="252"/>
    </location>
</feature>
<feature type="signal peptide" evidence="9">
    <location>
        <begin position="1"/>
        <end position="26"/>
    </location>
</feature>
<evidence type="ECO:0000259" key="10">
    <source>
        <dbReference type="PROSITE" id="PS50853"/>
    </source>
</evidence>
<evidence type="ECO:0000313" key="12">
    <source>
        <dbReference type="Proteomes" id="UP000246464"/>
    </source>
</evidence>
<evidence type="ECO:0000256" key="9">
    <source>
        <dbReference type="SAM" id="SignalP"/>
    </source>
</evidence>
<keyword evidence="2 8" id="KW-0812">Transmembrane</keyword>
<keyword evidence="5 8" id="KW-0472">Membrane</keyword>
<evidence type="ECO:0000313" key="11">
    <source>
        <dbReference type="EMBL" id="AWP17527.1"/>
    </source>
</evidence>
<organism evidence="11 12">
    <name type="scientific">Scophthalmus maximus</name>
    <name type="common">Turbot</name>
    <name type="synonym">Psetta maxima</name>
    <dbReference type="NCBI Taxonomy" id="52904"/>
    <lineage>
        <taxon>Eukaryota</taxon>
        <taxon>Metazoa</taxon>
        <taxon>Chordata</taxon>
        <taxon>Craniata</taxon>
        <taxon>Vertebrata</taxon>
        <taxon>Euteleostomi</taxon>
        <taxon>Actinopterygii</taxon>
        <taxon>Neopterygii</taxon>
        <taxon>Teleostei</taxon>
        <taxon>Neoteleostei</taxon>
        <taxon>Acanthomorphata</taxon>
        <taxon>Carangaria</taxon>
        <taxon>Pleuronectiformes</taxon>
        <taxon>Pleuronectoidei</taxon>
        <taxon>Scophthalmidae</taxon>
        <taxon>Scophthalmus</taxon>
    </lineage>
</organism>
<dbReference type="STRING" id="52904.ENSSMAP00000020392"/>
<sequence length="470" mass="52774">MDRSSTPRLKLLQLTVLLLMSANILCLHGNPVAVDHDLQCVNDYLFTINCTMSIAPSENTSGSSSSYWLTFTQKWTQDKFMCMLTKKRSGHHFCSVKTSIPMTNDDYDKIFTDLDAFGISLCHNGHDGNETCEVLDDQYTPVTNIKPNAPCCLTVRHNSSQYHFTWKSTYEEFKDYTSLVDSFKYQLHYFKRDKKVISHDINTDRTKFSVDDRAFVPDTVYAARVRSSPNLAFYKGQWSDWSSEVHWNTESSMSDLPTNTLARELAKKLFIPLCVLVTLILLMCFAPVKKWRPSSFIPSPAPYFHTLYSDCQGDFKSWVITPKDTANVVEAEASLQIDSMIKCEDVPEEDCQPPFHHQLMEGSTYSNTFCPVSDASLLGIPYAASTMAPAFSPGSPTLRSQTGSPAEGDSGCWLCSETTSLETDSPWYCDKYCTLSTLTQTSPFTAEHRGSLSTKSCLRGKIRGEAIGEA</sequence>
<evidence type="ECO:0000256" key="6">
    <source>
        <dbReference type="ARBA" id="ARBA00023170"/>
    </source>
</evidence>
<dbReference type="CDD" id="cd00063">
    <property type="entry name" value="FN3"/>
    <property type="match status" value="1"/>
</dbReference>
<keyword evidence="4 8" id="KW-1133">Transmembrane helix</keyword>
<dbReference type="Proteomes" id="UP000246464">
    <property type="component" value="Chromosome 18"/>
</dbReference>
<feature type="transmembrane region" description="Helical" evidence="8">
    <location>
        <begin position="269"/>
        <end position="288"/>
    </location>
</feature>
<evidence type="ECO:0000256" key="5">
    <source>
        <dbReference type="ARBA" id="ARBA00023136"/>
    </source>
</evidence>
<evidence type="ECO:0000256" key="3">
    <source>
        <dbReference type="ARBA" id="ARBA00022729"/>
    </source>
</evidence>
<dbReference type="SUPFAM" id="SSF49265">
    <property type="entry name" value="Fibronectin type III"/>
    <property type="match status" value="1"/>
</dbReference>
<keyword evidence="6 11" id="KW-0675">Receptor</keyword>
<protein>
    <submittedName>
        <fullName evidence="11">Interleukin-21 receptor</fullName>
    </submittedName>
</protein>
<evidence type="ECO:0000256" key="2">
    <source>
        <dbReference type="ARBA" id="ARBA00022692"/>
    </source>
</evidence>
<dbReference type="GO" id="GO:0009897">
    <property type="term" value="C:external side of plasma membrane"/>
    <property type="evidence" value="ECO:0007669"/>
    <property type="project" value="TreeGrafter"/>
</dbReference>
<dbReference type="GO" id="GO:0004896">
    <property type="term" value="F:cytokine receptor activity"/>
    <property type="evidence" value="ECO:0007669"/>
    <property type="project" value="TreeGrafter"/>
</dbReference>
<accession>A0A2U9CLV6</accession>
<comment type="subcellular location">
    <subcellularLocation>
        <location evidence="1">Membrane</location>
        <topology evidence="1">Single-pass type I membrane protein</topology>
    </subcellularLocation>
</comment>